<name>A0A6G4A621_9BACL</name>
<accession>A0A6G4A621</accession>
<sequence>MSLLNKIPVPPVLDGSVAKRRAGATGLAKQARSDAVKQFNWQATAQSLANFYKLKLEAER</sequence>
<proteinExistence type="predicted"/>
<dbReference type="AlphaFoldDB" id="A0A6G4A621"/>
<dbReference type="RefSeq" id="WP_163954018.1">
    <property type="nucleotide sequence ID" value="NZ_JAAIKC010000025.1"/>
</dbReference>
<dbReference type="EMBL" id="JAAIKC010000025">
    <property type="protein sequence ID" value="NEW09822.1"/>
    <property type="molecule type" value="Genomic_DNA"/>
</dbReference>
<reference evidence="1" key="1">
    <citation type="submission" date="2020-02" db="EMBL/GenBank/DDBJ databases">
        <authorList>
            <person name="Shen X.-R."/>
            <person name="Zhang Y.-X."/>
        </authorList>
    </citation>
    <scope>NUCLEOTIDE SEQUENCE</scope>
    <source>
        <strain evidence="1">SYP-B3998</strain>
    </source>
</reference>
<gene>
    <name evidence="1" type="ORF">GK047_28285</name>
</gene>
<comment type="caution">
    <text evidence="1">The sequence shown here is derived from an EMBL/GenBank/DDBJ whole genome shotgun (WGS) entry which is preliminary data.</text>
</comment>
<evidence type="ECO:0000313" key="1">
    <source>
        <dbReference type="EMBL" id="NEW09822.1"/>
    </source>
</evidence>
<organism evidence="1">
    <name type="scientific">Paenibacillus sp. SYP-B3998</name>
    <dbReference type="NCBI Taxonomy" id="2678564"/>
    <lineage>
        <taxon>Bacteria</taxon>
        <taxon>Bacillati</taxon>
        <taxon>Bacillota</taxon>
        <taxon>Bacilli</taxon>
        <taxon>Bacillales</taxon>
        <taxon>Paenibacillaceae</taxon>
        <taxon>Paenibacillus</taxon>
    </lineage>
</organism>
<protein>
    <submittedName>
        <fullName evidence="1">Uncharacterized protein</fullName>
    </submittedName>
</protein>